<accession>A0ABQ4RWG0</accession>
<gene>
    <name evidence="2" type="ORF">OCOJLMKI_1509</name>
</gene>
<dbReference type="RefSeq" id="WP_238243481.1">
    <property type="nucleotide sequence ID" value="NZ_BPQP01000020.1"/>
</dbReference>
<name>A0ABQ4RWG0_9HYPH</name>
<organism evidence="2 3">
    <name type="scientific">Methylobacterium iners</name>
    <dbReference type="NCBI Taxonomy" id="418707"/>
    <lineage>
        <taxon>Bacteria</taxon>
        <taxon>Pseudomonadati</taxon>
        <taxon>Pseudomonadota</taxon>
        <taxon>Alphaproteobacteria</taxon>
        <taxon>Hyphomicrobiales</taxon>
        <taxon>Methylobacteriaceae</taxon>
        <taxon>Methylobacterium</taxon>
    </lineage>
</organism>
<dbReference type="EMBL" id="BPQP01000020">
    <property type="protein sequence ID" value="GJD94307.1"/>
    <property type="molecule type" value="Genomic_DNA"/>
</dbReference>
<reference evidence="2" key="1">
    <citation type="journal article" date="2021" name="Front. Microbiol.">
        <title>Comprehensive Comparative Genomics and Phenotyping of Methylobacterium Species.</title>
        <authorList>
            <person name="Alessa O."/>
            <person name="Ogura Y."/>
            <person name="Fujitani Y."/>
            <person name="Takami H."/>
            <person name="Hayashi T."/>
            <person name="Sahin N."/>
            <person name="Tani A."/>
        </authorList>
    </citation>
    <scope>NUCLEOTIDE SEQUENCE</scope>
    <source>
        <strain evidence="2">DSM 19015</strain>
    </source>
</reference>
<comment type="caution">
    <text evidence="2">The sequence shown here is derived from an EMBL/GenBank/DDBJ whole genome shotgun (WGS) entry which is preliminary data.</text>
</comment>
<evidence type="ECO:0000256" key="1">
    <source>
        <dbReference type="SAM" id="MobiDB-lite"/>
    </source>
</evidence>
<dbReference type="Proteomes" id="UP001055125">
    <property type="component" value="Unassembled WGS sequence"/>
</dbReference>
<evidence type="ECO:0000313" key="3">
    <source>
        <dbReference type="Proteomes" id="UP001055125"/>
    </source>
</evidence>
<feature type="region of interest" description="Disordered" evidence="1">
    <location>
        <begin position="60"/>
        <end position="87"/>
    </location>
</feature>
<proteinExistence type="predicted"/>
<sequence length="87" mass="9299">METLVILAAAAAVVIATILVVRTMVRAARPPLRLPHEDAMIEDEEDGLMDPIAAPPVSPIDRSAPILDLEPVERPAGKPTGPRSTER</sequence>
<evidence type="ECO:0008006" key="4">
    <source>
        <dbReference type="Google" id="ProtNLM"/>
    </source>
</evidence>
<evidence type="ECO:0000313" key="2">
    <source>
        <dbReference type="EMBL" id="GJD94307.1"/>
    </source>
</evidence>
<keyword evidence="3" id="KW-1185">Reference proteome</keyword>
<protein>
    <recommendedName>
        <fullName evidence="4">Signal recognition particle-docking protein FtsY</fullName>
    </recommendedName>
</protein>
<reference evidence="2" key="2">
    <citation type="submission" date="2021-08" db="EMBL/GenBank/DDBJ databases">
        <authorList>
            <person name="Tani A."/>
            <person name="Ola A."/>
            <person name="Ogura Y."/>
            <person name="Katsura K."/>
            <person name="Hayashi T."/>
        </authorList>
    </citation>
    <scope>NUCLEOTIDE SEQUENCE</scope>
    <source>
        <strain evidence="2">DSM 19015</strain>
    </source>
</reference>